<comment type="caution">
    <text evidence="3">The sequence shown here is derived from an EMBL/GenBank/DDBJ whole genome shotgun (WGS) entry which is preliminary data.</text>
</comment>
<name>X1QP28_9ZZZZ</name>
<accession>X1QP28</accession>
<feature type="coiled-coil region" evidence="1">
    <location>
        <begin position="47"/>
        <end position="78"/>
    </location>
</feature>
<dbReference type="InterPro" id="IPR059052">
    <property type="entry name" value="HH_YbhG-like"/>
</dbReference>
<dbReference type="AlphaFoldDB" id="X1QP28"/>
<dbReference type="Pfam" id="PF25881">
    <property type="entry name" value="HH_YBHG"/>
    <property type="match status" value="1"/>
</dbReference>
<keyword evidence="1" id="KW-0175">Coiled coil</keyword>
<feature type="non-terminal residue" evidence="3">
    <location>
        <position position="1"/>
    </location>
</feature>
<dbReference type="EMBL" id="BARV01040715">
    <property type="protein sequence ID" value="GAI56541.1"/>
    <property type="molecule type" value="Genomic_DNA"/>
</dbReference>
<gene>
    <name evidence="3" type="ORF">S06H3_61931</name>
</gene>
<evidence type="ECO:0000256" key="1">
    <source>
        <dbReference type="SAM" id="Coils"/>
    </source>
</evidence>
<proteinExistence type="predicted"/>
<reference evidence="3" key="1">
    <citation type="journal article" date="2014" name="Front. Microbiol.">
        <title>High frequency of phylogenetically diverse reductive dehalogenase-homologous genes in deep subseafloor sedimentary metagenomes.</title>
        <authorList>
            <person name="Kawai M."/>
            <person name="Futagami T."/>
            <person name="Toyoda A."/>
            <person name="Takaki Y."/>
            <person name="Nishi S."/>
            <person name="Hori S."/>
            <person name="Arai W."/>
            <person name="Tsubouchi T."/>
            <person name="Morono Y."/>
            <person name="Uchiyama I."/>
            <person name="Ito T."/>
            <person name="Fujiyama A."/>
            <person name="Inagaki F."/>
            <person name="Takami H."/>
        </authorList>
    </citation>
    <scope>NUCLEOTIDE SEQUENCE</scope>
    <source>
        <strain evidence="3">Expedition CK06-06</strain>
    </source>
</reference>
<sequence>ELAKLDTNQFYIELTEAQAAFEVAQANYNKLLAGSSPEEIKVAETTVLNTEVSLENAKQNLKDVEADAEEDLKQAYENAFDTLDAAFLRIYNAFSTASDVQKTYFTSNDQEGIKVRDNKDKIQGALNQANNNWYKHNHYQTSDSLFYQFSGFLCFFRGPLYF</sequence>
<organism evidence="3">
    <name type="scientific">marine sediment metagenome</name>
    <dbReference type="NCBI Taxonomy" id="412755"/>
    <lineage>
        <taxon>unclassified sequences</taxon>
        <taxon>metagenomes</taxon>
        <taxon>ecological metagenomes</taxon>
    </lineage>
</organism>
<evidence type="ECO:0000313" key="3">
    <source>
        <dbReference type="EMBL" id="GAI56541.1"/>
    </source>
</evidence>
<feature type="non-terminal residue" evidence="3">
    <location>
        <position position="162"/>
    </location>
</feature>
<protein>
    <recommendedName>
        <fullName evidence="2">YbhG-like alpha-helical hairpin domain-containing protein</fullName>
    </recommendedName>
</protein>
<feature type="domain" description="YbhG-like alpha-helical hairpin" evidence="2">
    <location>
        <begin position="5"/>
        <end position="69"/>
    </location>
</feature>
<evidence type="ECO:0000259" key="2">
    <source>
        <dbReference type="Pfam" id="PF25881"/>
    </source>
</evidence>